<evidence type="ECO:0000313" key="3">
    <source>
        <dbReference type="Proteomes" id="UP001313282"/>
    </source>
</evidence>
<dbReference type="AlphaFoldDB" id="A0AAN8MU54"/>
<keyword evidence="3" id="KW-1185">Reference proteome</keyword>
<dbReference type="EMBL" id="JAVHNR010000007">
    <property type="protein sequence ID" value="KAK6336923.1"/>
    <property type="molecule type" value="Genomic_DNA"/>
</dbReference>
<feature type="region of interest" description="Disordered" evidence="1">
    <location>
        <begin position="156"/>
        <end position="187"/>
    </location>
</feature>
<dbReference type="Proteomes" id="UP001313282">
    <property type="component" value="Unassembled WGS sequence"/>
</dbReference>
<reference evidence="2 3" key="1">
    <citation type="submission" date="2019-10" db="EMBL/GenBank/DDBJ databases">
        <authorList>
            <person name="Palmer J.M."/>
        </authorList>
    </citation>
    <scope>NUCLEOTIDE SEQUENCE [LARGE SCALE GENOMIC DNA]</scope>
    <source>
        <strain evidence="2 3">TWF718</strain>
    </source>
</reference>
<name>A0AAN8MU54_9PEZI</name>
<organism evidence="2 3">
    <name type="scientific">Orbilia javanica</name>
    <dbReference type="NCBI Taxonomy" id="47235"/>
    <lineage>
        <taxon>Eukaryota</taxon>
        <taxon>Fungi</taxon>
        <taxon>Dikarya</taxon>
        <taxon>Ascomycota</taxon>
        <taxon>Pezizomycotina</taxon>
        <taxon>Orbiliomycetes</taxon>
        <taxon>Orbiliales</taxon>
        <taxon>Orbiliaceae</taxon>
        <taxon>Orbilia</taxon>
    </lineage>
</organism>
<gene>
    <name evidence="2" type="ORF">TWF718_009711</name>
</gene>
<accession>A0AAN8MU54</accession>
<comment type="caution">
    <text evidence="2">The sequence shown here is derived from an EMBL/GenBank/DDBJ whole genome shotgun (WGS) entry which is preliminary data.</text>
</comment>
<sequence>MNTNSVLLHSATRGAAAPAQPLGTSEAEPVDVRMLDSLKRLVSALLHVIKRDKKACGVYVLFCSTILDWIRIVEQILSPSDEYKLDKDISKYIYKLRGLKHGLLTGVSQRKKNIPAVANNDNPLPCLLPSFQLSPPQPQIPPFLISYENIDIIAKEAGRNRPGGPRDLGTHSTSMRSSPPKTGTKSN</sequence>
<evidence type="ECO:0000313" key="2">
    <source>
        <dbReference type="EMBL" id="KAK6336923.1"/>
    </source>
</evidence>
<proteinExistence type="predicted"/>
<evidence type="ECO:0000256" key="1">
    <source>
        <dbReference type="SAM" id="MobiDB-lite"/>
    </source>
</evidence>
<feature type="compositionally biased region" description="Polar residues" evidence="1">
    <location>
        <begin position="170"/>
        <end position="187"/>
    </location>
</feature>
<protein>
    <submittedName>
        <fullName evidence="2">Uncharacterized protein</fullName>
    </submittedName>
</protein>